<sequence length="387" mass="38589">MTGRPDPAAGHPRWSALVLAGGAARRLGGQDKPAVVVGGVTLLERVLAATAGAERRVVVGPRRALPAGTGAGADAGADAGVGAVAARGADTRGADAAGTGVVWWRQEDPPGGGPVAAIAAGLDAVSTAYVAVLAADLPFLGRQEIDALLAAAARPAIEVAVLVDPSGRRQYLAALWRTSRLRAALPAEPTGQPVRLLFDGRAVAEVPADARAILDCDEPGDVERARRWVGAPWPAAHVAASVRDAIGSRDAPGPPAGTASRGVAMAHDGTVPSAADPPVDRPSAPMGPDPASASGAPAGPGGVLDRWVAEVCAELGLDSSALDVTDLLDLTREVAHGVARPAAPLTAFLVGLGAGGDPAAVRAAADAVRGLLARRDQPIRPGPASSR</sequence>
<dbReference type="Pfam" id="PF12804">
    <property type="entry name" value="NTP_transf_3"/>
    <property type="match status" value="1"/>
</dbReference>
<dbReference type="Gene3D" id="3.90.550.10">
    <property type="entry name" value="Spore Coat Polysaccharide Biosynthesis Protein SpsA, Chain A"/>
    <property type="match status" value="1"/>
</dbReference>
<proteinExistence type="predicted"/>
<name>A0A2I2KTP2_9ACTN</name>
<organism evidence="5 6">
    <name type="scientific">Frankia canadensis</name>
    <dbReference type="NCBI Taxonomy" id="1836972"/>
    <lineage>
        <taxon>Bacteria</taxon>
        <taxon>Bacillati</taxon>
        <taxon>Actinomycetota</taxon>
        <taxon>Actinomycetes</taxon>
        <taxon>Frankiales</taxon>
        <taxon>Frankiaceae</taxon>
        <taxon>Frankia</taxon>
    </lineage>
</organism>
<evidence type="ECO:0000256" key="2">
    <source>
        <dbReference type="SAM" id="MobiDB-lite"/>
    </source>
</evidence>
<dbReference type="PANTHER" id="PTHR19136:SF81">
    <property type="entry name" value="MOLYBDENUM COFACTOR GUANYLYLTRANSFERASE"/>
    <property type="match status" value="1"/>
</dbReference>
<keyword evidence="1" id="KW-0808">Transferase</keyword>
<evidence type="ECO:0000259" key="3">
    <source>
        <dbReference type="Pfam" id="PF12804"/>
    </source>
</evidence>
<dbReference type="PANTHER" id="PTHR19136">
    <property type="entry name" value="MOLYBDENUM COFACTOR GUANYLYLTRANSFERASE"/>
    <property type="match status" value="1"/>
</dbReference>
<feature type="domain" description="DUF6457" evidence="4">
    <location>
        <begin position="303"/>
        <end position="377"/>
    </location>
</feature>
<dbReference type="GO" id="GO:0016779">
    <property type="term" value="F:nucleotidyltransferase activity"/>
    <property type="evidence" value="ECO:0007669"/>
    <property type="project" value="UniProtKB-ARBA"/>
</dbReference>
<dbReference type="Pfam" id="PF20058">
    <property type="entry name" value="DUF6457"/>
    <property type="match status" value="1"/>
</dbReference>
<dbReference type="InterPro" id="IPR025877">
    <property type="entry name" value="MobA-like_NTP_Trfase"/>
</dbReference>
<evidence type="ECO:0000259" key="4">
    <source>
        <dbReference type="Pfam" id="PF20058"/>
    </source>
</evidence>
<dbReference type="AlphaFoldDB" id="A0A2I2KTP2"/>
<feature type="compositionally biased region" description="Low complexity" evidence="2">
    <location>
        <begin position="282"/>
        <end position="297"/>
    </location>
</feature>
<dbReference type="SUPFAM" id="SSF53448">
    <property type="entry name" value="Nucleotide-diphospho-sugar transferases"/>
    <property type="match status" value="1"/>
</dbReference>
<keyword evidence="6" id="KW-1185">Reference proteome</keyword>
<dbReference type="EMBL" id="FZMO01000223">
    <property type="protein sequence ID" value="SNQ49025.1"/>
    <property type="molecule type" value="Genomic_DNA"/>
</dbReference>
<dbReference type="Proteomes" id="UP000234331">
    <property type="component" value="Unassembled WGS sequence"/>
</dbReference>
<dbReference type="RefSeq" id="WP_243407672.1">
    <property type="nucleotide sequence ID" value="NZ_FZMO01000223.1"/>
</dbReference>
<dbReference type="InterPro" id="IPR045598">
    <property type="entry name" value="DUF6457"/>
</dbReference>
<feature type="domain" description="MobA-like NTP transferase" evidence="3">
    <location>
        <begin position="16"/>
        <end position="184"/>
    </location>
</feature>
<feature type="region of interest" description="Disordered" evidence="2">
    <location>
        <begin position="268"/>
        <end position="300"/>
    </location>
</feature>
<evidence type="ECO:0000256" key="1">
    <source>
        <dbReference type="ARBA" id="ARBA00022679"/>
    </source>
</evidence>
<evidence type="ECO:0000313" key="6">
    <source>
        <dbReference type="Proteomes" id="UP000234331"/>
    </source>
</evidence>
<reference evidence="5 6" key="1">
    <citation type="submission" date="2017-06" db="EMBL/GenBank/DDBJ databases">
        <authorList>
            <person name="Kim H.J."/>
            <person name="Triplett B.A."/>
        </authorList>
    </citation>
    <scope>NUCLEOTIDE SEQUENCE [LARGE SCALE GENOMIC DNA]</scope>
    <source>
        <strain evidence="5">FRACA_ARgP5</strain>
    </source>
</reference>
<gene>
    <name evidence="5" type="ORF">FRACA_30028</name>
</gene>
<accession>A0A2I2KTP2</accession>
<dbReference type="InterPro" id="IPR029044">
    <property type="entry name" value="Nucleotide-diphossugar_trans"/>
</dbReference>
<protein>
    <submittedName>
        <fullName evidence="5">Molybdopterin-guanine dinucleotide biosynthesis protein A</fullName>
    </submittedName>
</protein>
<evidence type="ECO:0000313" key="5">
    <source>
        <dbReference type="EMBL" id="SNQ49025.1"/>
    </source>
</evidence>